<keyword evidence="3" id="KW-1185">Reference proteome</keyword>
<feature type="region of interest" description="Disordered" evidence="1">
    <location>
        <begin position="1"/>
        <end position="21"/>
    </location>
</feature>
<dbReference type="EMBL" id="CAMGYJ010000007">
    <property type="protein sequence ID" value="CAI0446842.1"/>
    <property type="molecule type" value="Genomic_DNA"/>
</dbReference>
<sequence length="43" mass="4775">MHHHHSQRRARAPSPPAAKRQVAIHCAVLGALSDDQGRRRVEA</sequence>
<proteinExistence type="predicted"/>
<dbReference type="AlphaFoldDB" id="A0AAV0MKQ2"/>
<dbReference type="Proteomes" id="UP001154282">
    <property type="component" value="Unassembled WGS sequence"/>
</dbReference>
<accession>A0AAV0MKQ2</accession>
<gene>
    <name evidence="2" type="ORF">LITE_LOCUS29174</name>
</gene>
<comment type="caution">
    <text evidence="2">The sequence shown here is derived from an EMBL/GenBank/DDBJ whole genome shotgun (WGS) entry which is preliminary data.</text>
</comment>
<evidence type="ECO:0000313" key="2">
    <source>
        <dbReference type="EMBL" id="CAI0446842.1"/>
    </source>
</evidence>
<evidence type="ECO:0000256" key="1">
    <source>
        <dbReference type="SAM" id="MobiDB-lite"/>
    </source>
</evidence>
<reference evidence="2" key="1">
    <citation type="submission" date="2022-08" db="EMBL/GenBank/DDBJ databases">
        <authorList>
            <person name="Gutierrez-Valencia J."/>
        </authorList>
    </citation>
    <scope>NUCLEOTIDE SEQUENCE</scope>
</reference>
<protein>
    <submittedName>
        <fullName evidence="2">Uncharacterized protein</fullName>
    </submittedName>
</protein>
<name>A0AAV0MKQ2_9ROSI</name>
<evidence type="ECO:0000313" key="3">
    <source>
        <dbReference type="Proteomes" id="UP001154282"/>
    </source>
</evidence>
<organism evidence="2 3">
    <name type="scientific">Linum tenue</name>
    <dbReference type="NCBI Taxonomy" id="586396"/>
    <lineage>
        <taxon>Eukaryota</taxon>
        <taxon>Viridiplantae</taxon>
        <taxon>Streptophyta</taxon>
        <taxon>Embryophyta</taxon>
        <taxon>Tracheophyta</taxon>
        <taxon>Spermatophyta</taxon>
        <taxon>Magnoliopsida</taxon>
        <taxon>eudicotyledons</taxon>
        <taxon>Gunneridae</taxon>
        <taxon>Pentapetalae</taxon>
        <taxon>rosids</taxon>
        <taxon>fabids</taxon>
        <taxon>Malpighiales</taxon>
        <taxon>Linaceae</taxon>
        <taxon>Linum</taxon>
    </lineage>
</organism>
<feature type="compositionally biased region" description="Basic residues" evidence="1">
    <location>
        <begin position="1"/>
        <end position="11"/>
    </location>
</feature>